<dbReference type="EC" id="5.3.4.1" evidence="4"/>
<dbReference type="GO" id="GO:0006457">
    <property type="term" value="P:protein folding"/>
    <property type="evidence" value="ECO:0007669"/>
    <property type="project" value="TreeGrafter"/>
</dbReference>
<evidence type="ECO:0000256" key="6">
    <source>
        <dbReference type="ARBA" id="ARBA00023235"/>
    </source>
</evidence>
<proteinExistence type="inferred from homology"/>
<evidence type="ECO:0000256" key="5">
    <source>
        <dbReference type="ARBA" id="ARBA00022824"/>
    </source>
</evidence>
<dbReference type="EMBL" id="AAQM03000520">
    <property type="protein sequence ID" value="EPR56730.1"/>
    <property type="molecule type" value="Genomic_DNA"/>
</dbReference>
<comment type="caution">
    <text evidence="10">The sequence shown here is derived from an EMBL/GenBank/DDBJ whole genome shotgun (WGS) entry which is preliminary data.</text>
</comment>
<evidence type="ECO:0000256" key="7">
    <source>
        <dbReference type="ARBA" id="ARBA00023284"/>
    </source>
</evidence>
<comment type="similarity">
    <text evidence="3">Belongs to the protein disulfide isomerase family.</text>
</comment>
<dbReference type="PROSITE" id="PS00194">
    <property type="entry name" value="THIOREDOXIN_1"/>
    <property type="match status" value="2"/>
</dbReference>
<keyword evidence="6 10" id="KW-0413">Isomerase</keyword>
<dbReference type="VEuPathDB" id="ToxoDB:TGGT1_411630"/>
<protein>
    <recommendedName>
        <fullName evidence="4">protein disulfide-isomerase</fullName>
        <ecNumber evidence="4">5.3.4.1</ecNumber>
    </recommendedName>
</protein>
<organism evidence="10 11">
    <name type="scientific">Toxoplasma gondii (strain ATCC 50853 / GT1)</name>
    <dbReference type="NCBI Taxonomy" id="507601"/>
    <lineage>
        <taxon>Eukaryota</taxon>
        <taxon>Sar</taxon>
        <taxon>Alveolata</taxon>
        <taxon>Apicomplexa</taxon>
        <taxon>Conoidasida</taxon>
        <taxon>Coccidia</taxon>
        <taxon>Eucoccidiorida</taxon>
        <taxon>Eimeriorina</taxon>
        <taxon>Sarcocystidae</taxon>
        <taxon>Toxoplasma</taxon>
    </lineage>
</organism>
<evidence type="ECO:0000313" key="11">
    <source>
        <dbReference type="Proteomes" id="UP000005641"/>
    </source>
</evidence>
<dbReference type="Pfam" id="PF00085">
    <property type="entry name" value="Thioredoxin"/>
    <property type="match status" value="2"/>
</dbReference>
<feature type="domain" description="Thioredoxin" evidence="9">
    <location>
        <begin position="134"/>
        <end position="265"/>
    </location>
</feature>
<dbReference type="GO" id="GO:0003756">
    <property type="term" value="F:protein disulfide isomerase activity"/>
    <property type="evidence" value="ECO:0007669"/>
    <property type="project" value="UniProtKB-EC"/>
</dbReference>
<accession>S7UGB5</accession>
<evidence type="ECO:0000259" key="9">
    <source>
        <dbReference type="PROSITE" id="PS51352"/>
    </source>
</evidence>
<evidence type="ECO:0000256" key="1">
    <source>
        <dbReference type="ARBA" id="ARBA00001182"/>
    </source>
</evidence>
<dbReference type="AlphaFoldDB" id="S7UGB5"/>
<keyword evidence="7" id="KW-0676">Redox-active center</keyword>
<comment type="subcellular location">
    <subcellularLocation>
        <location evidence="2">Endoplasmic reticulum lumen</location>
    </subcellularLocation>
</comment>
<sequence length="364" mass="41457">MEVVSVMVALSRSRWYSCLYCDFEMVCVCAFQDVLLEVYAPWCGHCKKLEPVYEAFAREAAKSPSASKHLVVAKMDGTQNTLDNPDFKWTGFPTIWFIKKGSGKPIRHTGGRSARDLLKFVQEHATSKIDVELPPEEPPKPLSQAVPTDNSGPVKVIVRDTFEKQVLQSDKDVLLEVYAPWCGHCKKLEPVYEAFAREAAKSPSASKHLVVAKMDGTQNTLDNPDFKWTGFPTIWFIKKGSGKPIRHTGGRSARDLLKFVQEHATSKIDVELPPEEPPKPLSQAVPTDNSGPVKVIVRDTFEKQVLQSDKVRGRGMCCWRYMRRGVVTARSWSRCTRHLREKLRNHQALRSIWLWRRWTAHKTR</sequence>
<evidence type="ECO:0000256" key="8">
    <source>
        <dbReference type="SAM" id="MobiDB-lite"/>
    </source>
</evidence>
<reference evidence="10 11" key="1">
    <citation type="submission" date="2006-05" db="EMBL/GenBank/DDBJ databases">
        <authorList>
            <person name="Paulsen I."/>
        </authorList>
    </citation>
    <scope>NUCLEOTIDE SEQUENCE [LARGE SCALE GENOMIC DNA]</scope>
    <source>
        <strain evidence="10 11">GT1</strain>
    </source>
</reference>
<dbReference type="GO" id="GO:0034976">
    <property type="term" value="P:response to endoplasmic reticulum stress"/>
    <property type="evidence" value="ECO:0007669"/>
    <property type="project" value="TreeGrafter"/>
</dbReference>
<feature type="region of interest" description="Disordered" evidence="8">
    <location>
        <begin position="270"/>
        <end position="289"/>
    </location>
</feature>
<name>S7UGB5_TOXGG</name>
<keyword evidence="5" id="KW-0256">Endoplasmic reticulum</keyword>
<evidence type="ECO:0000256" key="3">
    <source>
        <dbReference type="ARBA" id="ARBA00006347"/>
    </source>
</evidence>
<dbReference type="Gene3D" id="3.40.30.10">
    <property type="entry name" value="Glutaredoxin"/>
    <property type="match status" value="2"/>
</dbReference>
<comment type="catalytic activity">
    <reaction evidence="1">
        <text>Catalyzes the rearrangement of -S-S- bonds in proteins.</text>
        <dbReference type="EC" id="5.3.4.1"/>
    </reaction>
</comment>
<dbReference type="PANTHER" id="PTHR18929:SF132">
    <property type="entry name" value="PROTEIN DISULFIDE-ISOMERASE A3"/>
    <property type="match status" value="1"/>
</dbReference>
<dbReference type="InterPro" id="IPR017937">
    <property type="entry name" value="Thioredoxin_CS"/>
</dbReference>
<evidence type="ECO:0000256" key="2">
    <source>
        <dbReference type="ARBA" id="ARBA00004319"/>
    </source>
</evidence>
<dbReference type="OrthoDB" id="354252at2759"/>
<dbReference type="CDD" id="cd02995">
    <property type="entry name" value="PDI_a_PDI_a'_C"/>
    <property type="match status" value="1"/>
</dbReference>
<dbReference type="InterPro" id="IPR036249">
    <property type="entry name" value="Thioredoxin-like_sf"/>
</dbReference>
<evidence type="ECO:0000313" key="10">
    <source>
        <dbReference type="EMBL" id="EPR56730.1"/>
    </source>
</evidence>
<evidence type="ECO:0000256" key="4">
    <source>
        <dbReference type="ARBA" id="ARBA00012723"/>
    </source>
</evidence>
<gene>
    <name evidence="10" type="ORF">TGGT1_411630</name>
</gene>
<reference evidence="10 11" key="2">
    <citation type="submission" date="2013-05" db="EMBL/GenBank/DDBJ databases">
        <authorList>
            <person name="Sibley D."/>
            <person name="Venepally P."/>
            <person name="Karamycheva S."/>
            <person name="Hadjithomas M."/>
            <person name="Khan A."/>
            <person name="Brunk B."/>
            <person name="Roos D."/>
            <person name="Caler E."/>
            <person name="Lorenzi H."/>
        </authorList>
    </citation>
    <scope>NUCLEOTIDE SEQUENCE [LARGE SCALE GENOMIC DNA]</scope>
    <source>
        <strain evidence="10 11">GT1</strain>
    </source>
</reference>
<dbReference type="GO" id="GO:0005788">
    <property type="term" value="C:endoplasmic reticulum lumen"/>
    <property type="evidence" value="ECO:0007669"/>
    <property type="project" value="UniProtKB-SubCell"/>
</dbReference>
<dbReference type="Proteomes" id="UP000005641">
    <property type="component" value="Unassembled WGS sequence"/>
</dbReference>
<dbReference type="PANTHER" id="PTHR18929">
    <property type="entry name" value="PROTEIN DISULFIDE ISOMERASE"/>
    <property type="match status" value="1"/>
</dbReference>
<dbReference type="InterPro" id="IPR013766">
    <property type="entry name" value="Thioredoxin_domain"/>
</dbReference>
<dbReference type="PROSITE" id="PS51352">
    <property type="entry name" value="THIOREDOXIN_2"/>
    <property type="match status" value="2"/>
</dbReference>
<feature type="domain" description="Thioredoxin" evidence="9">
    <location>
        <begin position="1"/>
        <end position="126"/>
    </location>
</feature>
<dbReference type="SUPFAM" id="SSF52833">
    <property type="entry name" value="Thioredoxin-like"/>
    <property type="match status" value="2"/>
</dbReference>